<gene>
    <name evidence="2" type="ORF">FNH05_09235</name>
</gene>
<feature type="chain" id="PRO_5039005164" evidence="1">
    <location>
        <begin position="24"/>
        <end position="194"/>
    </location>
</feature>
<dbReference type="SUPFAM" id="SSF110087">
    <property type="entry name" value="DR1885-like metal-binding protein"/>
    <property type="match status" value="1"/>
</dbReference>
<evidence type="ECO:0000256" key="1">
    <source>
        <dbReference type="SAM" id="SignalP"/>
    </source>
</evidence>
<dbReference type="OrthoDB" id="5188566at2"/>
<reference evidence="2 3" key="1">
    <citation type="submission" date="2019-07" db="EMBL/GenBank/DDBJ databases">
        <authorList>
            <person name="Duangmal K."/>
            <person name="Teo W.F.A."/>
        </authorList>
    </citation>
    <scope>NUCLEOTIDE SEQUENCE [LARGE SCALE GENOMIC DNA]</scope>
    <source>
        <strain evidence="2 3">TBRC 6029</strain>
    </source>
</reference>
<accession>A0A558D3Z5</accession>
<dbReference type="PROSITE" id="PS51257">
    <property type="entry name" value="PROKAR_LIPOPROTEIN"/>
    <property type="match status" value="1"/>
</dbReference>
<sequence>MRLQNRRVLTTGVLGAGAALVLAGCGAGQITQTDTMPPAVNGASVKAGAISVRNAAVVNNNQCLQAYASGSNAPLTLTIANDGNQADELLSVTSTGASGATVSGDKTIAGVSRVVVGQANQAESAASASATPSTAPGVGSASIVLQGLKAPLWPGQLIPVTFTFRNAGTVNADLPIAAPTKTLTCETTVEKPHG</sequence>
<evidence type="ECO:0000313" key="2">
    <source>
        <dbReference type="EMBL" id="TVT55737.1"/>
    </source>
</evidence>
<protein>
    <submittedName>
        <fullName evidence="2">Copper chaperone PCu(A)C</fullName>
    </submittedName>
</protein>
<keyword evidence="3" id="KW-1185">Reference proteome</keyword>
<evidence type="ECO:0000313" key="3">
    <source>
        <dbReference type="Proteomes" id="UP000320011"/>
    </source>
</evidence>
<reference evidence="2 3" key="2">
    <citation type="submission" date="2019-08" db="EMBL/GenBank/DDBJ databases">
        <title>Amycolatopsis acidicola sp. nov., isolated from peat swamp forest soil.</title>
        <authorList>
            <person name="Srisuk N."/>
        </authorList>
    </citation>
    <scope>NUCLEOTIDE SEQUENCE [LARGE SCALE GENOMIC DNA]</scope>
    <source>
        <strain evidence="2 3">TBRC 6029</strain>
    </source>
</reference>
<dbReference type="InterPro" id="IPR036182">
    <property type="entry name" value="PCuAC_sf"/>
</dbReference>
<feature type="signal peptide" evidence="1">
    <location>
        <begin position="1"/>
        <end position="23"/>
    </location>
</feature>
<dbReference type="Proteomes" id="UP000320011">
    <property type="component" value="Unassembled WGS sequence"/>
</dbReference>
<comment type="caution">
    <text evidence="2">The sequence shown here is derived from an EMBL/GenBank/DDBJ whole genome shotgun (WGS) entry which is preliminary data.</text>
</comment>
<dbReference type="EMBL" id="VJWX01000060">
    <property type="protein sequence ID" value="TVT55737.1"/>
    <property type="molecule type" value="Genomic_DNA"/>
</dbReference>
<dbReference type="Pfam" id="PF04314">
    <property type="entry name" value="PCuAC"/>
    <property type="match status" value="1"/>
</dbReference>
<proteinExistence type="predicted"/>
<dbReference type="InterPro" id="IPR007410">
    <property type="entry name" value="LpqE-like"/>
</dbReference>
<organism evidence="2 3">
    <name type="scientific">Amycolatopsis rhizosphaerae</name>
    <dbReference type="NCBI Taxonomy" id="2053003"/>
    <lineage>
        <taxon>Bacteria</taxon>
        <taxon>Bacillati</taxon>
        <taxon>Actinomycetota</taxon>
        <taxon>Actinomycetes</taxon>
        <taxon>Pseudonocardiales</taxon>
        <taxon>Pseudonocardiaceae</taxon>
        <taxon>Amycolatopsis</taxon>
    </lineage>
</organism>
<dbReference type="Gene3D" id="2.60.40.1890">
    <property type="entry name" value="PCu(A)C copper chaperone"/>
    <property type="match status" value="1"/>
</dbReference>
<dbReference type="RefSeq" id="WP_144586913.1">
    <property type="nucleotide sequence ID" value="NZ_VJWX01000060.1"/>
</dbReference>
<dbReference type="AlphaFoldDB" id="A0A558D3Z5"/>
<name>A0A558D3Z5_9PSEU</name>
<keyword evidence="1" id="KW-0732">Signal</keyword>